<proteinExistence type="predicted"/>
<dbReference type="AlphaFoldDB" id="A0A8H2X009"/>
<comment type="caution">
    <text evidence="2">The sequence shown here is derived from an EMBL/GenBank/DDBJ whole genome shotgun (WGS) entry which is preliminary data.</text>
</comment>
<evidence type="ECO:0000313" key="2">
    <source>
        <dbReference type="EMBL" id="CAE6412524.1"/>
    </source>
</evidence>
<protein>
    <submittedName>
        <fullName evidence="2">Uncharacterized protein</fullName>
    </submittedName>
</protein>
<sequence>MRLRPYDDHRQVAQTDSSRADMNHSIFPPNTLPNLPPNFSSLLIQGPYPPSAPIHLCLSHLQSGPKSNKPVLISPSSKHLVSQLEGYNDAWLHKHAMDGAVAEDLHQIDIFYPQTHKHLRLLLARLRTYSTPSSEADTKTCITRVPTLLILHELSEYFLVGDDPELPTLSTYMQLVIDAIACLTFLGKSSEAAIRSRLVLFDTNLVNLTLPFFQPVLLSEINQVPTNRKVRTIEGLKKVIGWIGTVERVDEIPSSQADETELVLASPTEVEKEHYRFTLGSTTSAETDVVHWYSFRDLGPGPFSAIRTTRVRFG</sequence>
<evidence type="ECO:0000256" key="1">
    <source>
        <dbReference type="SAM" id="MobiDB-lite"/>
    </source>
</evidence>
<dbReference type="Proteomes" id="UP000663846">
    <property type="component" value="Unassembled WGS sequence"/>
</dbReference>
<evidence type="ECO:0000313" key="3">
    <source>
        <dbReference type="Proteomes" id="UP000663846"/>
    </source>
</evidence>
<feature type="region of interest" description="Disordered" evidence="1">
    <location>
        <begin position="1"/>
        <end position="29"/>
    </location>
</feature>
<name>A0A8H2X009_9AGAM</name>
<organism evidence="2 3">
    <name type="scientific">Rhizoctonia solani</name>
    <dbReference type="NCBI Taxonomy" id="456999"/>
    <lineage>
        <taxon>Eukaryota</taxon>
        <taxon>Fungi</taxon>
        <taxon>Dikarya</taxon>
        <taxon>Basidiomycota</taxon>
        <taxon>Agaricomycotina</taxon>
        <taxon>Agaricomycetes</taxon>
        <taxon>Cantharellales</taxon>
        <taxon>Ceratobasidiaceae</taxon>
        <taxon>Rhizoctonia</taxon>
    </lineage>
</organism>
<reference evidence="2" key="1">
    <citation type="submission" date="2021-01" db="EMBL/GenBank/DDBJ databases">
        <authorList>
            <person name="Kaushik A."/>
        </authorList>
    </citation>
    <scope>NUCLEOTIDE SEQUENCE</scope>
    <source>
        <strain evidence="2">AG1-1C</strain>
    </source>
</reference>
<accession>A0A8H2X009</accession>
<dbReference type="EMBL" id="CAJMWS010000313">
    <property type="protein sequence ID" value="CAE6412524.1"/>
    <property type="molecule type" value="Genomic_DNA"/>
</dbReference>
<feature type="compositionally biased region" description="Basic and acidic residues" evidence="1">
    <location>
        <begin position="1"/>
        <end position="11"/>
    </location>
</feature>
<gene>
    <name evidence="2" type="ORF">RDB_LOCUS69892</name>
</gene>